<name>A0ABV0Y453_9TELE</name>
<evidence type="ECO:0000313" key="2">
    <source>
        <dbReference type="Proteomes" id="UP001469553"/>
    </source>
</evidence>
<organism evidence="1 2">
    <name type="scientific">Ameca splendens</name>
    <dbReference type="NCBI Taxonomy" id="208324"/>
    <lineage>
        <taxon>Eukaryota</taxon>
        <taxon>Metazoa</taxon>
        <taxon>Chordata</taxon>
        <taxon>Craniata</taxon>
        <taxon>Vertebrata</taxon>
        <taxon>Euteleostomi</taxon>
        <taxon>Actinopterygii</taxon>
        <taxon>Neopterygii</taxon>
        <taxon>Teleostei</taxon>
        <taxon>Neoteleostei</taxon>
        <taxon>Acanthomorphata</taxon>
        <taxon>Ovalentaria</taxon>
        <taxon>Atherinomorphae</taxon>
        <taxon>Cyprinodontiformes</taxon>
        <taxon>Goodeidae</taxon>
        <taxon>Ameca</taxon>
    </lineage>
</organism>
<comment type="caution">
    <text evidence="1">The sequence shown here is derived from an EMBL/GenBank/DDBJ whole genome shotgun (WGS) entry which is preliminary data.</text>
</comment>
<evidence type="ECO:0000313" key="1">
    <source>
        <dbReference type="EMBL" id="MEQ2288491.1"/>
    </source>
</evidence>
<proteinExistence type="predicted"/>
<dbReference type="Proteomes" id="UP001469553">
    <property type="component" value="Unassembled WGS sequence"/>
</dbReference>
<sequence>MRAFAGVLAQKQNPKGYLSVPLPSALLIQSTLNYVERSQLIESTGAPLAFFPLLSTQRSMTLGLAPKFSTSQFNCKLFRLYILISLVFECWMRGGGGVGSGWVNSV</sequence>
<reference evidence="1 2" key="1">
    <citation type="submission" date="2021-06" db="EMBL/GenBank/DDBJ databases">
        <authorList>
            <person name="Palmer J.M."/>
        </authorList>
    </citation>
    <scope>NUCLEOTIDE SEQUENCE [LARGE SCALE GENOMIC DNA]</scope>
    <source>
        <strain evidence="1 2">AS_MEX2019</strain>
        <tissue evidence="1">Muscle</tissue>
    </source>
</reference>
<protein>
    <submittedName>
        <fullName evidence="1">Uncharacterized protein</fullName>
    </submittedName>
</protein>
<accession>A0ABV0Y453</accession>
<dbReference type="EMBL" id="JAHRIP010020907">
    <property type="protein sequence ID" value="MEQ2288491.1"/>
    <property type="molecule type" value="Genomic_DNA"/>
</dbReference>
<gene>
    <name evidence="1" type="ORF">AMECASPLE_023056</name>
</gene>
<keyword evidence="2" id="KW-1185">Reference proteome</keyword>